<proteinExistence type="predicted"/>
<keyword evidence="4" id="KW-0975">Bacterial flagellum</keyword>
<dbReference type="InterPro" id="IPR013249">
    <property type="entry name" value="RNA_pol_sigma70_r4_t2"/>
</dbReference>
<dbReference type="InterPro" id="IPR007627">
    <property type="entry name" value="RNA_pol_sigma70_r2"/>
</dbReference>
<dbReference type="NCBIfam" id="TIGR02937">
    <property type="entry name" value="sigma70-ECF"/>
    <property type="match status" value="1"/>
</dbReference>
<gene>
    <name evidence="7" type="ORF">V5E97_29700</name>
</gene>
<feature type="domain" description="RNA polymerase sigma-70 region 2" evidence="5">
    <location>
        <begin position="6"/>
        <end position="62"/>
    </location>
</feature>
<dbReference type="InterPro" id="IPR013325">
    <property type="entry name" value="RNA_pol_sigma_r2"/>
</dbReference>
<evidence type="ECO:0000256" key="3">
    <source>
        <dbReference type="ARBA" id="ARBA00022729"/>
    </source>
</evidence>
<dbReference type="GO" id="GO:0009428">
    <property type="term" value="C:bacterial-type flagellum basal body, distal rod, P ring"/>
    <property type="evidence" value="ECO:0007669"/>
    <property type="project" value="InterPro"/>
</dbReference>
<dbReference type="GO" id="GO:0030288">
    <property type="term" value="C:outer membrane-bounded periplasmic space"/>
    <property type="evidence" value="ECO:0007669"/>
    <property type="project" value="InterPro"/>
</dbReference>
<accession>A0AAU7CCP2</accession>
<dbReference type="Gene3D" id="1.10.10.10">
    <property type="entry name" value="Winged helix-like DNA-binding domain superfamily/Winged helix DNA-binding domain"/>
    <property type="match status" value="1"/>
</dbReference>
<evidence type="ECO:0000256" key="1">
    <source>
        <dbReference type="ARBA" id="ARBA00002591"/>
    </source>
</evidence>
<organism evidence="7">
    <name type="scientific">Singulisphaera sp. Ch08</name>
    <dbReference type="NCBI Taxonomy" id="3120278"/>
    <lineage>
        <taxon>Bacteria</taxon>
        <taxon>Pseudomonadati</taxon>
        <taxon>Planctomycetota</taxon>
        <taxon>Planctomycetia</taxon>
        <taxon>Isosphaerales</taxon>
        <taxon>Isosphaeraceae</taxon>
        <taxon>Singulisphaera</taxon>
    </lineage>
</organism>
<dbReference type="SUPFAM" id="SSF88946">
    <property type="entry name" value="Sigma2 domain of RNA polymerase sigma factors"/>
    <property type="match status" value="1"/>
</dbReference>
<dbReference type="GO" id="GO:0006352">
    <property type="term" value="P:DNA-templated transcription initiation"/>
    <property type="evidence" value="ECO:0007669"/>
    <property type="project" value="InterPro"/>
</dbReference>
<sequence>MAFAALVERHGPMVLRVCRKVLRHSHDASDAFQATFLVLARKAGSIYCRDTLGPYLHAVALRVASCTHSAVARRRRHERGYAERAETTYVGKPPDDLGRVLHEELGRLPERFRGVAVLCDLEGMTYVEAAGRLGCPPGTVMSRLAEARRRLRVRLARRGLAPSIGVIAATLAAEAKATVLPLAMAEATIQAAMRYAAGQVTTEAVVSVSVTALTEGVLKAMLLTKLKSLALIGLVGGAVSTGAGVLAQGLEPRTAGVSIAQSQSPNISTLSGDRLQSLEKTEEQSLKFEERVTDLAVISTSSQNNLRLEGVGLVVGLDGTGAKPPSSWHRDRLLDEMKKAGIEYPETLLANPSLSIVIARLTIPTGTSKADHLNVELELPPACETTSLAGGYLIECRLKQVADAGGTLKEGQELARARGPVLIGTKARPNDPKVGRVLGGARVKKDFPHRLELKVNRKSVERSQLLQNVVNQRFHQTEGLKQNGMATAETDGFLELRVPQVYKRNQYRYLRVIKRLPLVDSPQLRHSRLVTWGEELLDPTKAEIAALKLEGLGGTAIDTLKRGLASPNDQVKFFAAEALAYLNDASGVGILCENAIKRPEFCAFALAALSATD</sequence>
<dbReference type="GO" id="GO:0005198">
    <property type="term" value="F:structural molecule activity"/>
    <property type="evidence" value="ECO:0007669"/>
    <property type="project" value="InterPro"/>
</dbReference>
<feature type="domain" description="RNA polymerase sigma factor 70 region 4 type 2" evidence="6">
    <location>
        <begin position="101"/>
        <end position="151"/>
    </location>
</feature>
<comment type="subcellular location">
    <subcellularLocation>
        <location evidence="2">Bacterial flagellum basal body</location>
    </subcellularLocation>
</comment>
<dbReference type="EMBL" id="CP155447">
    <property type="protein sequence ID" value="XBH02476.1"/>
    <property type="molecule type" value="Genomic_DNA"/>
</dbReference>
<dbReference type="GO" id="GO:0071973">
    <property type="term" value="P:bacterial-type flagellum-dependent cell motility"/>
    <property type="evidence" value="ECO:0007669"/>
    <property type="project" value="InterPro"/>
</dbReference>
<dbReference type="RefSeq" id="WP_406695218.1">
    <property type="nucleotide sequence ID" value="NZ_CP155447.1"/>
</dbReference>
<dbReference type="PANTHER" id="PTHR30381:SF0">
    <property type="entry name" value="FLAGELLAR P-RING PROTEIN"/>
    <property type="match status" value="1"/>
</dbReference>
<comment type="function">
    <text evidence="1">Assembles around the rod to form the L-ring and probably protects the motor/basal body from shearing forces during rotation.</text>
</comment>
<dbReference type="Pfam" id="PF02119">
    <property type="entry name" value="FlgI"/>
    <property type="match status" value="1"/>
</dbReference>
<protein>
    <submittedName>
        <fullName evidence="7">Sigma-70 family RNA polymerase sigma factor</fullName>
    </submittedName>
</protein>
<dbReference type="Gene3D" id="1.10.1740.10">
    <property type="match status" value="1"/>
</dbReference>
<reference evidence="7" key="1">
    <citation type="submission" date="2024-05" db="EMBL/GenBank/DDBJ databases">
        <title>Planctomycetes of the genus Singulisphaera possess chitinolytic capabilities.</title>
        <authorList>
            <person name="Ivanova A."/>
        </authorList>
    </citation>
    <scope>NUCLEOTIDE SEQUENCE</scope>
    <source>
        <strain evidence="7">Ch08T</strain>
    </source>
</reference>
<dbReference type="InterPro" id="IPR001782">
    <property type="entry name" value="Flag_FlgI"/>
</dbReference>
<dbReference type="Pfam" id="PF08281">
    <property type="entry name" value="Sigma70_r4_2"/>
    <property type="match status" value="1"/>
</dbReference>
<dbReference type="SUPFAM" id="SSF88659">
    <property type="entry name" value="Sigma3 and sigma4 domains of RNA polymerase sigma factors"/>
    <property type="match status" value="1"/>
</dbReference>
<dbReference type="InterPro" id="IPR013324">
    <property type="entry name" value="RNA_pol_sigma_r3/r4-like"/>
</dbReference>
<evidence type="ECO:0000259" key="6">
    <source>
        <dbReference type="Pfam" id="PF08281"/>
    </source>
</evidence>
<dbReference type="AlphaFoldDB" id="A0AAU7CCP2"/>
<dbReference type="GO" id="GO:0016987">
    <property type="term" value="F:sigma factor activity"/>
    <property type="evidence" value="ECO:0007669"/>
    <property type="project" value="InterPro"/>
</dbReference>
<dbReference type="InterPro" id="IPR036388">
    <property type="entry name" value="WH-like_DNA-bd_sf"/>
</dbReference>
<dbReference type="PANTHER" id="PTHR30381">
    <property type="entry name" value="FLAGELLAR P-RING PERIPLASMIC PROTEIN FLGI"/>
    <property type="match status" value="1"/>
</dbReference>
<dbReference type="InterPro" id="IPR014284">
    <property type="entry name" value="RNA_pol_sigma-70_dom"/>
</dbReference>
<evidence type="ECO:0000313" key="7">
    <source>
        <dbReference type="EMBL" id="XBH02476.1"/>
    </source>
</evidence>
<evidence type="ECO:0000256" key="2">
    <source>
        <dbReference type="ARBA" id="ARBA00004117"/>
    </source>
</evidence>
<keyword evidence="3" id="KW-0732">Signal</keyword>
<dbReference type="GO" id="GO:0003677">
    <property type="term" value="F:DNA binding"/>
    <property type="evidence" value="ECO:0007669"/>
    <property type="project" value="InterPro"/>
</dbReference>
<evidence type="ECO:0000259" key="5">
    <source>
        <dbReference type="Pfam" id="PF04542"/>
    </source>
</evidence>
<dbReference type="Pfam" id="PF04542">
    <property type="entry name" value="Sigma70_r2"/>
    <property type="match status" value="1"/>
</dbReference>
<name>A0AAU7CCP2_9BACT</name>
<dbReference type="PRINTS" id="PR01010">
    <property type="entry name" value="FLGPRINGFLGI"/>
</dbReference>
<evidence type="ECO:0000256" key="4">
    <source>
        <dbReference type="ARBA" id="ARBA00023143"/>
    </source>
</evidence>